<protein>
    <submittedName>
        <fullName evidence="1">Uncharacterized protein</fullName>
    </submittedName>
</protein>
<sequence length="135" mass="15099">MASLTEAYDSVNKTAPVIDAQENPQMYSRFAYEVEHDKAARHMLGLVGGNEVSLTKTNWPDIESDLKGITRPNSDSIERHHLPTKEAVIVRSNPKQTIQLDTTLQHLKPVQMFAYPSVIGPVPLVKETCGQPQKY</sequence>
<dbReference type="EMBL" id="MN739580">
    <property type="protein sequence ID" value="QHT14253.1"/>
    <property type="molecule type" value="Genomic_DNA"/>
</dbReference>
<reference evidence="1" key="1">
    <citation type="journal article" date="2020" name="Nature">
        <title>Giant virus diversity and host interactions through global metagenomics.</title>
        <authorList>
            <person name="Schulz F."/>
            <person name="Roux S."/>
            <person name="Paez-Espino D."/>
            <person name="Jungbluth S."/>
            <person name="Walsh D.A."/>
            <person name="Denef V.J."/>
            <person name="McMahon K.D."/>
            <person name="Konstantinidis K.T."/>
            <person name="Eloe-Fadrosh E.A."/>
            <person name="Kyrpides N.C."/>
            <person name="Woyke T."/>
        </authorList>
    </citation>
    <scope>NUCLEOTIDE SEQUENCE</scope>
    <source>
        <strain evidence="1">GVMAG-M-3300023174-137</strain>
    </source>
</reference>
<organism evidence="1">
    <name type="scientific">viral metagenome</name>
    <dbReference type="NCBI Taxonomy" id="1070528"/>
    <lineage>
        <taxon>unclassified sequences</taxon>
        <taxon>metagenomes</taxon>
        <taxon>organismal metagenomes</taxon>
    </lineage>
</organism>
<proteinExistence type="predicted"/>
<accession>A0A6C0DCV9</accession>
<dbReference type="AlphaFoldDB" id="A0A6C0DCV9"/>
<name>A0A6C0DCV9_9ZZZZ</name>
<evidence type="ECO:0000313" key="1">
    <source>
        <dbReference type="EMBL" id="QHT14253.1"/>
    </source>
</evidence>